<dbReference type="GO" id="GO:0004930">
    <property type="term" value="F:G protein-coupled receptor activity"/>
    <property type="evidence" value="ECO:0007669"/>
    <property type="project" value="InterPro"/>
</dbReference>
<dbReference type="EMBL" id="BLLK01000074">
    <property type="protein sequence ID" value="GFH61634.1"/>
    <property type="molecule type" value="Genomic_DNA"/>
</dbReference>
<comment type="subcellular location">
    <subcellularLocation>
        <location evidence="1">Membrane</location>
        <topology evidence="1">Multi-pass membrane protein</topology>
    </subcellularLocation>
</comment>
<comment type="caution">
    <text evidence="8">The sequence shown here is derived from an EMBL/GenBank/DDBJ whole genome shotgun (WGS) entry which is preliminary data.</text>
</comment>
<dbReference type="InterPro" id="IPR017452">
    <property type="entry name" value="GPCR_Rhodpsn_7TM"/>
</dbReference>
<accession>A0AAD3DFD2</accession>
<dbReference type="GO" id="GO:0005886">
    <property type="term" value="C:plasma membrane"/>
    <property type="evidence" value="ECO:0007669"/>
    <property type="project" value="TreeGrafter"/>
</dbReference>
<keyword evidence="3 6" id="KW-1133">Transmembrane helix</keyword>
<feature type="transmembrane region" description="Helical" evidence="6">
    <location>
        <begin position="44"/>
        <end position="68"/>
    </location>
</feature>
<reference evidence="8 9" key="1">
    <citation type="journal article" date="2021" name="Sci. Rep.">
        <title>The genome of the diatom Chaetoceros tenuissimus carries an ancient integrated fragment of an extant virus.</title>
        <authorList>
            <person name="Hongo Y."/>
            <person name="Kimura K."/>
            <person name="Takaki Y."/>
            <person name="Yoshida Y."/>
            <person name="Baba S."/>
            <person name="Kobayashi G."/>
            <person name="Nagasaki K."/>
            <person name="Hano T."/>
            <person name="Tomaru Y."/>
        </authorList>
    </citation>
    <scope>NUCLEOTIDE SEQUENCE [LARGE SCALE GENOMIC DNA]</scope>
    <source>
        <strain evidence="8 9">NIES-3715</strain>
    </source>
</reference>
<evidence type="ECO:0000256" key="6">
    <source>
        <dbReference type="SAM" id="Phobius"/>
    </source>
</evidence>
<name>A0AAD3DFD2_9STRA</name>
<sequence>MNTRSLKAAQIIKCINASISCIASSVLMAMILTERTRSGLASPYSRIIFALSIADILFSFTTLISPFASAKENPDALFAIGSFKSCEAIGFVHIVAITCLVYYTVFLTYYFLKRIKYKMTPRDFAQKEEKFFHVVFIVIACSLAIFSLVSESINPLINGSICSIGGSYPEGCGLSVESPLCERGSPNKTKLLTLIGGIILGSAFLALVVILYLFTRHVYQQERELEIPARGIGRQTTRRHHSNEDHQEDIPGPDDESEQKEKNNFVLTKQAFYQSLLYVSSFLLVYLPMMIAMMQNVSGQNASDSEWRFWLDTIIPLGGVFNILIYTRPKVLKLQEQFPMLMKWELFLIVLMKGGETPSMADVRAAMDLANAEMIQEQGFEEDHHEQRESNLLSYDLDVSRESEFISSVYQTRSSFWMRG</sequence>
<evidence type="ECO:0000256" key="3">
    <source>
        <dbReference type="ARBA" id="ARBA00022989"/>
    </source>
</evidence>
<evidence type="ECO:0000256" key="5">
    <source>
        <dbReference type="SAM" id="MobiDB-lite"/>
    </source>
</evidence>
<proteinExistence type="predicted"/>
<keyword evidence="9" id="KW-1185">Reference proteome</keyword>
<evidence type="ECO:0000313" key="8">
    <source>
        <dbReference type="EMBL" id="GFH61634.1"/>
    </source>
</evidence>
<feature type="domain" description="G-protein coupled receptors family 1 profile" evidence="7">
    <location>
        <begin position="24"/>
        <end position="326"/>
    </location>
</feature>
<keyword evidence="4 6" id="KW-0472">Membrane</keyword>
<protein>
    <recommendedName>
        <fullName evidence="7">G-protein coupled receptors family 1 profile domain-containing protein</fullName>
    </recommendedName>
</protein>
<dbReference type="PANTHER" id="PTHR23112">
    <property type="entry name" value="G PROTEIN-COUPLED RECEPTOR 157-RELATED"/>
    <property type="match status" value="1"/>
</dbReference>
<gene>
    <name evidence="8" type="ORF">CTEN210_18110</name>
</gene>
<dbReference type="AlphaFoldDB" id="A0AAD3DFD2"/>
<dbReference type="InterPro" id="IPR000276">
    <property type="entry name" value="GPCR_Rhodpsn"/>
</dbReference>
<feature type="transmembrane region" description="Helical" evidence="6">
    <location>
        <begin position="276"/>
        <end position="295"/>
    </location>
</feature>
<evidence type="ECO:0000256" key="4">
    <source>
        <dbReference type="ARBA" id="ARBA00023136"/>
    </source>
</evidence>
<dbReference type="GO" id="GO:0005375">
    <property type="term" value="F:copper ion transmembrane transporter activity"/>
    <property type="evidence" value="ECO:0007669"/>
    <property type="project" value="UniProtKB-UniRule"/>
</dbReference>
<dbReference type="Proteomes" id="UP001054902">
    <property type="component" value="Unassembled WGS sequence"/>
</dbReference>
<dbReference type="GO" id="GO:0007189">
    <property type="term" value="P:adenylate cyclase-activating G protein-coupled receptor signaling pathway"/>
    <property type="evidence" value="ECO:0007669"/>
    <property type="project" value="TreeGrafter"/>
</dbReference>
<organism evidence="8 9">
    <name type="scientific">Chaetoceros tenuissimus</name>
    <dbReference type="NCBI Taxonomy" id="426638"/>
    <lineage>
        <taxon>Eukaryota</taxon>
        <taxon>Sar</taxon>
        <taxon>Stramenopiles</taxon>
        <taxon>Ochrophyta</taxon>
        <taxon>Bacillariophyta</taxon>
        <taxon>Coscinodiscophyceae</taxon>
        <taxon>Chaetocerotophycidae</taxon>
        <taxon>Chaetocerotales</taxon>
        <taxon>Chaetocerotaceae</taxon>
        <taxon>Chaetoceros</taxon>
    </lineage>
</organism>
<dbReference type="Pfam" id="PF00001">
    <property type="entry name" value="7tm_1"/>
    <property type="match status" value="1"/>
</dbReference>
<feature type="transmembrane region" description="Helical" evidence="6">
    <location>
        <begin position="307"/>
        <end position="326"/>
    </location>
</feature>
<dbReference type="PANTHER" id="PTHR23112:SF0">
    <property type="entry name" value="TRANSMEMBRANE PROTEIN 116"/>
    <property type="match status" value="1"/>
</dbReference>
<feature type="transmembrane region" description="Helical" evidence="6">
    <location>
        <begin position="131"/>
        <end position="149"/>
    </location>
</feature>
<feature type="region of interest" description="Disordered" evidence="5">
    <location>
        <begin position="230"/>
        <end position="261"/>
    </location>
</feature>
<feature type="transmembrane region" description="Helical" evidence="6">
    <location>
        <begin position="88"/>
        <end position="111"/>
    </location>
</feature>
<evidence type="ECO:0000259" key="7">
    <source>
        <dbReference type="PROSITE" id="PS50262"/>
    </source>
</evidence>
<keyword evidence="2 6" id="KW-0812">Transmembrane</keyword>
<evidence type="ECO:0000313" key="9">
    <source>
        <dbReference type="Proteomes" id="UP001054902"/>
    </source>
</evidence>
<dbReference type="PROSITE" id="PS50262">
    <property type="entry name" value="G_PROTEIN_RECEP_F1_2"/>
    <property type="match status" value="1"/>
</dbReference>
<dbReference type="Gene3D" id="1.20.1070.10">
    <property type="entry name" value="Rhodopsin 7-helix transmembrane proteins"/>
    <property type="match status" value="1"/>
</dbReference>
<evidence type="ECO:0000256" key="2">
    <source>
        <dbReference type="ARBA" id="ARBA00022692"/>
    </source>
</evidence>
<evidence type="ECO:0000256" key="1">
    <source>
        <dbReference type="ARBA" id="ARBA00004141"/>
    </source>
</evidence>
<feature type="transmembrane region" description="Helical" evidence="6">
    <location>
        <begin position="191"/>
        <end position="214"/>
    </location>
</feature>
<dbReference type="SUPFAM" id="SSF81321">
    <property type="entry name" value="Family A G protein-coupled receptor-like"/>
    <property type="match status" value="1"/>
</dbReference>